<evidence type="ECO:0000256" key="4">
    <source>
        <dbReference type="ARBA" id="ARBA00022692"/>
    </source>
</evidence>
<name>A0AAW2ELV8_9HYME</name>
<keyword evidence="7 10" id="KW-0472">Membrane</keyword>
<dbReference type="GO" id="GO:0005549">
    <property type="term" value="F:odorant binding"/>
    <property type="evidence" value="ECO:0007669"/>
    <property type="project" value="InterPro"/>
</dbReference>
<keyword evidence="12" id="KW-1185">Reference proteome</keyword>
<feature type="transmembrane region" description="Helical" evidence="10">
    <location>
        <begin position="222"/>
        <end position="245"/>
    </location>
</feature>
<dbReference type="PANTHER" id="PTHR21137">
    <property type="entry name" value="ODORANT RECEPTOR"/>
    <property type="match status" value="1"/>
</dbReference>
<evidence type="ECO:0000313" key="12">
    <source>
        <dbReference type="Proteomes" id="UP001430953"/>
    </source>
</evidence>
<dbReference type="EMBL" id="JADYXP020000020">
    <property type="protein sequence ID" value="KAL0103975.1"/>
    <property type="molecule type" value="Genomic_DNA"/>
</dbReference>
<evidence type="ECO:0000256" key="8">
    <source>
        <dbReference type="ARBA" id="ARBA00023170"/>
    </source>
</evidence>
<keyword evidence="9" id="KW-0807">Transducer</keyword>
<keyword evidence="6 10" id="KW-1133">Transmembrane helix</keyword>
<keyword evidence="4 10" id="KW-0812">Transmembrane</keyword>
<feature type="transmembrane region" description="Helical" evidence="10">
    <location>
        <begin position="122"/>
        <end position="143"/>
    </location>
</feature>
<accession>A0AAW2ELV8</accession>
<dbReference type="GO" id="GO:0004984">
    <property type="term" value="F:olfactory receptor activity"/>
    <property type="evidence" value="ECO:0007669"/>
    <property type="project" value="InterPro"/>
</dbReference>
<dbReference type="Pfam" id="PF02949">
    <property type="entry name" value="7tm_6"/>
    <property type="match status" value="1"/>
</dbReference>
<evidence type="ECO:0000256" key="2">
    <source>
        <dbReference type="ARBA" id="ARBA00022475"/>
    </source>
</evidence>
<dbReference type="Proteomes" id="UP001430953">
    <property type="component" value="Unassembled WGS sequence"/>
</dbReference>
<organism evidence="11 12">
    <name type="scientific">Cardiocondyla obscurior</name>
    <dbReference type="NCBI Taxonomy" id="286306"/>
    <lineage>
        <taxon>Eukaryota</taxon>
        <taxon>Metazoa</taxon>
        <taxon>Ecdysozoa</taxon>
        <taxon>Arthropoda</taxon>
        <taxon>Hexapoda</taxon>
        <taxon>Insecta</taxon>
        <taxon>Pterygota</taxon>
        <taxon>Neoptera</taxon>
        <taxon>Endopterygota</taxon>
        <taxon>Hymenoptera</taxon>
        <taxon>Apocrita</taxon>
        <taxon>Aculeata</taxon>
        <taxon>Formicoidea</taxon>
        <taxon>Formicidae</taxon>
        <taxon>Myrmicinae</taxon>
        <taxon>Cardiocondyla</taxon>
    </lineage>
</organism>
<evidence type="ECO:0000256" key="1">
    <source>
        <dbReference type="ARBA" id="ARBA00004651"/>
    </source>
</evidence>
<evidence type="ECO:0000256" key="6">
    <source>
        <dbReference type="ARBA" id="ARBA00022989"/>
    </source>
</evidence>
<dbReference type="AlphaFoldDB" id="A0AAW2ELV8"/>
<evidence type="ECO:0000256" key="5">
    <source>
        <dbReference type="ARBA" id="ARBA00022725"/>
    </source>
</evidence>
<gene>
    <name evidence="11" type="ORF">PUN28_016971</name>
</gene>
<keyword evidence="2" id="KW-1003">Cell membrane</keyword>
<dbReference type="GO" id="GO:0005886">
    <property type="term" value="C:plasma membrane"/>
    <property type="evidence" value="ECO:0007669"/>
    <property type="project" value="UniProtKB-SubCell"/>
</dbReference>
<proteinExistence type="predicted"/>
<keyword evidence="3" id="KW-0716">Sensory transduction</keyword>
<comment type="subcellular location">
    <subcellularLocation>
        <location evidence="1">Cell membrane</location>
        <topology evidence="1">Multi-pass membrane protein</topology>
    </subcellularLocation>
</comment>
<sequence>MMMAFFMPAYLSVIRDLCHLHLTTNYSLPISRGYGYFWTVPNNFLYHFHLLFETSGAAVSSITACSMDSAFGFYVYQFASTMRAMTFRLTNPQPNEKFSNVLRTCVAKHQKLLLCRNTLEHVYGPIVFWHTVTNAVLLCALIYEMSSLSEINIFSVSISLTYGMIKCLQTFTYAWYGTILTDAGEDFRKGIYFGEWHNSRLDRHVRTNVILIMMQKPMTINAFFSSVDMIMFTNFVNTTVSYFFLLQSVGDKSE</sequence>
<dbReference type="InterPro" id="IPR004117">
    <property type="entry name" value="7tm6_olfct_rcpt"/>
</dbReference>
<protein>
    <submittedName>
        <fullName evidence="11">Uncharacterized protein</fullName>
    </submittedName>
</protein>
<keyword evidence="8" id="KW-0675">Receptor</keyword>
<keyword evidence="5" id="KW-0552">Olfaction</keyword>
<comment type="caution">
    <text evidence="11">The sequence shown here is derived from an EMBL/GenBank/DDBJ whole genome shotgun (WGS) entry which is preliminary data.</text>
</comment>
<dbReference type="GO" id="GO:0007165">
    <property type="term" value="P:signal transduction"/>
    <property type="evidence" value="ECO:0007669"/>
    <property type="project" value="UniProtKB-KW"/>
</dbReference>
<evidence type="ECO:0000256" key="3">
    <source>
        <dbReference type="ARBA" id="ARBA00022606"/>
    </source>
</evidence>
<evidence type="ECO:0000256" key="7">
    <source>
        <dbReference type="ARBA" id="ARBA00023136"/>
    </source>
</evidence>
<evidence type="ECO:0000256" key="9">
    <source>
        <dbReference type="ARBA" id="ARBA00023224"/>
    </source>
</evidence>
<dbReference type="PANTHER" id="PTHR21137:SF35">
    <property type="entry name" value="ODORANT RECEPTOR 19A-RELATED"/>
    <property type="match status" value="1"/>
</dbReference>
<evidence type="ECO:0000256" key="10">
    <source>
        <dbReference type="SAM" id="Phobius"/>
    </source>
</evidence>
<evidence type="ECO:0000313" key="11">
    <source>
        <dbReference type="EMBL" id="KAL0103975.1"/>
    </source>
</evidence>
<reference evidence="11 12" key="1">
    <citation type="submission" date="2023-03" db="EMBL/GenBank/DDBJ databases">
        <title>High recombination rates correlate with genetic variation in Cardiocondyla obscurior ants.</title>
        <authorList>
            <person name="Errbii M."/>
        </authorList>
    </citation>
    <scope>NUCLEOTIDE SEQUENCE [LARGE SCALE GENOMIC DNA]</scope>
    <source>
        <strain evidence="11">Alpha-2009</strain>
        <tissue evidence="11">Whole body</tissue>
    </source>
</reference>